<name>A0AAW6TZM3_9BACT</name>
<feature type="transmembrane region" description="Helical" evidence="14">
    <location>
        <begin position="332"/>
        <end position="350"/>
    </location>
</feature>
<keyword evidence="14" id="KW-1133">Transmembrane helix</keyword>
<comment type="similarity">
    <text evidence="9 13">Belongs to the QueA family.</text>
</comment>
<dbReference type="Gene3D" id="3.40.1780.10">
    <property type="entry name" value="QueA-like"/>
    <property type="match status" value="1"/>
</dbReference>
<dbReference type="GO" id="GO:0005737">
    <property type="term" value="C:cytoplasm"/>
    <property type="evidence" value="ECO:0007669"/>
    <property type="project" value="UniProtKB-SubCell"/>
</dbReference>
<dbReference type="Pfam" id="PF02547">
    <property type="entry name" value="Queuosine_synth"/>
    <property type="match status" value="1"/>
</dbReference>
<dbReference type="InterPro" id="IPR042119">
    <property type="entry name" value="QueA_dom2"/>
</dbReference>
<keyword evidence="4 13" id="KW-0963">Cytoplasm</keyword>
<evidence type="ECO:0000256" key="2">
    <source>
        <dbReference type="ARBA" id="ARBA00004691"/>
    </source>
</evidence>
<sequence length="370" mass="40914">MKTSLFDYELPPELIAQSPAPSRSESRLLVLDRKGDACIAPTLLDRRFAEIGQFLRAGDCLVLNDTKVLPARFFAERKTGASMEGLFLAEQAGAWEVMLKGARKVRPGERIRILDRSRRVGIAHHLSPEEEGGVQCTPYEAELIEKRPDGVCILRIDSDRSAEEILNEVGFPPLPPYIRRDGDIEQATEDRQRYQTVYARRPGAVAAPTAGLHFTEPLLAQLQDQGVRLAWVTLHVGTGTFKPVSVENLEDHEIHHEWYEIDTPNALTINEAKRAGGRIVAVGTTATRLLETVASESGIAPGQGTTDLFITPGYEFKIVDAMITNFHLPRSTLLALVAALAGLDATLAAYRHAVAQRYRFYSYGDAMLIL</sequence>
<dbReference type="Proteomes" id="UP001431776">
    <property type="component" value="Unassembled WGS sequence"/>
</dbReference>
<dbReference type="Gene3D" id="2.40.10.240">
    <property type="entry name" value="QueA-like"/>
    <property type="match status" value="1"/>
</dbReference>
<dbReference type="InterPro" id="IPR036100">
    <property type="entry name" value="QueA_sf"/>
</dbReference>
<evidence type="ECO:0000256" key="4">
    <source>
        <dbReference type="ARBA" id="ARBA00022490"/>
    </source>
</evidence>
<evidence type="ECO:0000256" key="3">
    <source>
        <dbReference type="ARBA" id="ARBA00011245"/>
    </source>
</evidence>
<dbReference type="InterPro" id="IPR042118">
    <property type="entry name" value="QueA_dom1"/>
</dbReference>
<keyword evidence="6 13" id="KW-0949">S-adenosyl-L-methionine</keyword>
<evidence type="ECO:0000256" key="7">
    <source>
        <dbReference type="ARBA" id="ARBA00022785"/>
    </source>
</evidence>
<dbReference type="SUPFAM" id="SSF111337">
    <property type="entry name" value="QueA-like"/>
    <property type="match status" value="1"/>
</dbReference>
<evidence type="ECO:0000256" key="6">
    <source>
        <dbReference type="ARBA" id="ARBA00022691"/>
    </source>
</evidence>
<dbReference type="HAMAP" id="MF_00113">
    <property type="entry name" value="QueA"/>
    <property type="match status" value="1"/>
</dbReference>
<dbReference type="NCBIfam" id="TIGR00113">
    <property type="entry name" value="queA"/>
    <property type="match status" value="1"/>
</dbReference>
<comment type="pathway">
    <text evidence="2 13">tRNA modification; tRNA-queuosine biosynthesis.</text>
</comment>
<reference evidence="15" key="1">
    <citation type="submission" date="2023-05" db="EMBL/GenBank/DDBJ databases">
        <title>Anaerotaeda fermentans gen. nov., sp. nov., a novel anaerobic planctomycete of the new family within the order Sedimentisphaerales isolated from Taman Peninsula, Russia.</title>
        <authorList>
            <person name="Khomyakova M.A."/>
            <person name="Merkel A.Y."/>
            <person name="Slobodkin A.I."/>
        </authorList>
    </citation>
    <scope>NUCLEOTIDE SEQUENCE</scope>
    <source>
        <strain evidence="15">M17dextr</strain>
    </source>
</reference>
<dbReference type="RefSeq" id="WP_349244271.1">
    <property type="nucleotide sequence ID" value="NZ_JASCXX010000007.1"/>
</dbReference>
<dbReference type="GO" id="GO:0051075">
    <property type="term" value="F:S-adenosylmethionine:tRNA ribosyltransferase-isomerase activity"/>
    <property type="evidence" value="ECO:0007669"/>
    <property type="project" value="UniProtKB-EC"/>
</dbReference>
<comment type="catalytic activity">
    <reaction evidence="8 13">
        <text>7-aminomethyl-7-carbaguanosine(34) in tRNA + S-adenosyl-L-methionine = epoxyqueuosine(34) in tRNA + adenine + L-methionine + 2 H(+)</text>
        <dbReference type="Rhea" id="RHEA:32155"/>
        <dbReference type="Rhea" id="RHEA-COMP:10342"/>
        <dbReference type="Rhea" id="RHEA-COMP:18582"/>
        <dbReference type="ChEBI" id="CHEBI:15378"/>
        <dbReference type="ChEBI" id="CHEBI:16708"/>
        <dbReference type="ChEBI" id="CHEBI:57844"/>
        <dbReference type="ChEBI" id="CHEBI:59789"/>
        <dbReference type="ChEBI" id="CHEBI:82833"/>
        <dbReference type="ChEBI" id="CHEBI:194443"/>
        <dbReference type="EC" id="2.4.99.17"/>
    </reaction>
</comment>
<proteinExistence type="inferred from homology"/>
<comment type="caution">
    <text evidence="15">The sequence shown here is derived from an EMBL/GenBank/DDBJ whole genome shotgun (WGS) entry which is preliminary data.</text>
</comment>
<dbReference type="EMBL" id="JASCXX010000007">
    <property type="protein sequence ID" value="MDI6448861.1"/>
    <property type="molecule type" value="Genomic_DNA"/>
</dbReference>
<evidence type="ECO:0000256" key="9">
    <source>
        <dbReference type="ARBA" id="ARBA00061210"/>
    </source>
</evidence>
<evidence type="ECO:0000256" key="12">
    <source>
        <dbReference type="ARBA" id="ARBA00076160"/>
    </source>
</evidence>
<dbReference type="PANTHER" id="PTHR30307:SF0">
    <property type="entry name" value="S-ADENOSYLMETHIONINE:TRNA RIBOSYLTRANSFERASE-ISOMERASE"/>
    <property type="match status" value="1"/>
</dbReference>
<keyword evidence="16" id="KW-1185">Reference proteome</keyword>
<dbReference type="GO" id="GO:0008616">
    <property type="term" value="P:tRNA queuosine(34) biosynthetic process"/>
    <property type="evidence" value="ECO:0007669"/>
    <property type="project" value="UniProtKB-UniRule"/>
</dbReference>
<keyword evidence="14" id="KW-0472">Membrane</keyword>
<dbReference type="EC" id="2.4.99.17" evidence="10 13"/>
<dbReference type="NCBIfam" id="NF001140">
    <property type="entry name" value="PRK00147.1"/>
    <property type="match status" value="1"/>
</dbReference>
<keyword evidence="14" id="KW-0812">Transmembrane</keyword>
<accession>A0AAW6TZM3</accession>
<dbReference type="PANTHER" id="PTHR30307">
    <property type="entry name" value="S-ADENOSYLMETHIONINE:TRNA RIBOSYLTRANSFERASE-ISOMERASE"/>
    <property type="match status" value="1"/>
</dbReference>
<keyword evidence="15" id="KW-0328">Glycosyltransferase</keyword>
<dbReference type="AlphaFoldDB" id="A0AAW6TZM3"/>
<evidence type="ECO:0000256" key="10">
    <source>
        <dbReference type="ARBA" id="ARBA00066503"/>
    </source>
</evidence>
<evidence type="ECO:0000256" key="14">
    <source>
        <dbReference type="SAM" id="Phobius"/>
    </source>
</evidence>
<comment type="function">
    <text evidence="13">Transfers and isomerizes the ribose moiety from AdoMet to the 7-aminomethyl group of 7-deazaguanine (preQ1-tRNA) to give epoxyqueuosine (oQ-tRNA).</text>
</comment>
<dbReference type="FunFam" id="3.40.1780.10:FF:000001">
    <property type="entry name" value="S-adenosylmethionine:tRNA ribosyltransferase-isomerase"/>
    <property type="match status" value="1"/>
</dbReference>
<evidence type="ECO:0000256" key="5">
    <source>
        <dbReference type="ARBA" id="ARBA00022679"/>
    </source>
</evidence>
<evidence type="ECO:0000256" key="8">
    <source>
        <dbReference type="ARBA" id="ARBA00052751"/>
    </source>
</evidence>
<protein>
    <recommendedName>
        <fullName evidence="11 13">S-adenosylmethionine:tRNA ribosyltransferase-isomerase</fullName>
        <ecNumber evidence="10 13">2.4.99.17</ecNumber>
    </recommendedName>
    <alternativeName>
        <fullName evidence="12 13">Queuosine biosynthesis protein QueA</fullName>
    </alternativeName>
</protein>
<keyword evidence="5 13" id="KW-0808">Transferase</keyword>
<evidence type="ECO:0000313" key="16">
    <source>
        <dbReference type="Proteomes" id="UP001431776"/>
    </source>
</evidence>
<comment type="subunit">
    <text evidence="3 13">Monomer.</text>
</comment>
<evidence type="ECO:0000256" key="11">
    <source>
        <dbReference type="ARBA" id="ARBA00069325"/>
    </source>
</evidence>
<dbReference type="InterPro" id="IPR003699">
    <property type="entry name" value="QueA"/>
</dbReference>
<organism evidence="15 16">
    <name type="scientific">Anaerobaca lacustris</name>
    <dbReference type="NCBI Taxonomy" id="3044600"/>
    <lineage>
        <taxon>Bacteria</taxon>
        <taxon>Pseudomonadati</taxon>
        <taxon>Planctomycetota</taxon>
        <taxon>Phycisphaerae</taxon>
        <taxon>Sedimentisphaerales</taxon>
        <taxon>Anaerobacaceae</taxon>
        <taxon>Anaerobaca</taxon>
    </lineage>
</organism>
<comment type="subcellular location">
    <subcellularLocation>
        <location evidence="1 13">Cytoplasm</location>
    </subcellularLocation>
</comment>
<evidence type="ECO:0000313" key="15">
    <source>
        <dbReference type="EMBL" id="MDI6448861.1"/>
    </source>
</evidence>
<gene>
    <name evidence="13 15" type="primary">queA</name>
    <name evidence="15" type="ORF">QJ522_07365</name>
</gene>
<evidence type="ECO:0000256" key="13">
    <source>
        <dbReference type="HAMAP-Rule" id="MF_00113"/>
    </source>
</evidence>
<keyword evidence="7 13" id="KW-0671">Queuosine biosynthesis</keyword>
<evidence type="ECO:0000256" key="1">
    <source>
        <dbReference type="ARBA" id="ARBA00004496"/>
    </source>
</evidence>